<dbReference type="KEGG" id="wna:KA717_26500"/>
<accession>A0A977KT42</accession>
<dbReference type="AlphaFoldDB" id="A0A977KT42"/>
<protein>
    <submittedName>
        <fullName evidence="1">Uncharacterized protein</fullName>
    </submittedName>
</protein>
<dbReference type="EMBL" id="CP073041">
    <property type="protein sequence ID" value="UXE59374.1"/>
    <property type="molecule type" value="Genomic_DNA"/>
</dbReference>
<evidence type="ECO:0000313" key="1">
    <source>
        <dbReference type="EMBL" id="UXE59374.1"/>
    </source>
</evidence>
<name>A0A977KT42_9CYAN</name>
<reference evidence="1" key="1">
    <citation type="submission" date="2021-04" db="EMBL/GenBank/DDBJ databases">
        <title>Genome sequence of Woronichinia naegeliana from Washington state freshwater lake bloom.</title>
        <authorList>
            <person name="Dreher T.W."/>
        </authorList>
    </citation>
    <scope>NUCLEOTIDE SEQUENCE</scope>
    <source>
        <strain evidence="1">WA131</strain>
    </source>
</reference>
<sequence length="96" mass="10872">MTKTFRQQALVKSQGRIEIQDDRLPEGKTVEVIIILEEQPKTLSAEALAIARLPLLKDSSQWITVMEPGQEIDETALKEWIAHEQKQGIISNTNFS</sequence>
<proteinExistence type="predicted"/>
<organism evidence="1">
    <name type="scientific">Woronichinia naegeliana WA131</name>
    <dbReference type="NCBI Taxonomy" id="2824559"/>
    <lineage>
        <taxon>Bacteria</taxon>
        <taxon>Bacillati</taxon>
        <taxon>Cyanobacteriota</taxon>
        <taxon>Cyanophyceae</taxon>
        <taxon>Synechococcales</taxon>
        <taxon>Coelosphaeriaceae</taxon>
        <taxon>Woronichinia</taxon>
    </lineage>
</organism>
<dbReference type="Proteomes" id="UP001065613">
    <property type="component" value="Chromosome"/>
</dbReference>
<gene>
    <name evidence="1" type="ORF">KA717_26500</name>
</gene>